<sequence length="53" mass="6154">MREIAAAEDRRLDDEPPAKLIPSSRSRWHLFPFVGITLPSPLTYRSHGIYIYI</sequence>
<organism evidence="1 2">
    <name type="scientific">Cyphomyrmex costatus</name>
    <dbReference type="NCBI Taxonomy" id="456900"/>
    <lineage>
        <taxon>Eukaryota</taxon>
        <taxon>Metazoa</taxon>
        <taxon>Ecdysozoa</taxon>
        <taxon>Arthropoda</taxon>
        <taxon>Hexapoda</taxon>
        <taxon>Insecta</taxon>
        <taxon>Pterygota</taxon>
        <taxon>Neoptera</taxon>
        <taxon>Endopterygota</taxon>
        <taxon>Hymenoptera</taxon>
        <taxon>Apocrita</taxon>
        <taxon>Aculeata</taxon>
        <taxon>Formicoidea</taxon>
        <taxon>Formicidae</taxon>
        <taxon>Myrmicinae</taxon>
        <taxon>Cyphomyrmex</taxon>
    </lineage>
</organism>
<accession>A0A195CSR5</accession>
<proteinExistence type="predicted"/>
<gene>
    <name evidence="1" type="ORF">ALC62_05381</name>
</gene>
<keyword evidence="2" id="KW-1185">Reference proteome</keyword>
<name>A0A195CSR5_9HYME</name>
<protein>
    <submittedName>
        <fullName evidence="1">Uncharacterized protein</fullName>
    </submittedName>
</protein>
<reference evidence="1 2" key="1">
    <citation type="submission" date="2016-03" db="EMBL/GenBank/DDBJ databases">
        <title>Cyphomyrmex costatus WGS genome.</title>
        <authorList>
            <person name="Nygaard S."/>
            <person name="Hu H."/>
            <person name="Boomsma J."/>
            <person name="Zhang G."/>
        </authorList>
    </citation>
    <scope>NUCLEOTIDE SEQUENCE [LARGE SCALE GENOMIC DNA]</scope>
    <source>
        <strain evidence="1">MS0001</strain>
        <tissue evidence="1">Whole body</tissue>
    </source>
</reference>
<dbReference type="AlphaFoldDB" id="A0A195CSR5"/>
<dbReference type="Proteomes" id="UP000078542">
    <property type="component" value="Unassembled WGS sequence"/>
</dbReference>
<evidence type="ECO:0000313" key="1">
    <source>
        <dbReference type="EMBL" id="KYN03685.1"/>
    </source>
</evidence>
<dbReference type="EMBL" id="KQ977305">
    <property type="protein sequence ID" value="KYN03685.1"/>
    <property type="molecule type" value="Genomic_DNA"/>
</dbReference>
<evidence type="ECO:0000313" key="2">
    <source>
        <dbReference type="Proteomes" id="UP000078542"/>
    </source>
</evidence>